<reference evidence="1 2" key="1">
    <citation type="journal article" date="2013" name="Genome Biol.">
        <title>The genome sequence of the most widely cultivated cacao type and its use to identify candidate genes regulating pod color.</title>
        <authorList>
            <person name="Motamayor J.C."/>
            <person name="Mockaitis K."/>
            <person name="Schmutz J."/>
            <person name="Haiminen N."/>
            <person name="Iii D.L."/>
            <person name="Cornejo O."/>
            <person name="Findley S.D."/>
            <person name="Zheng P."/>
            <person name="Utro F."/>
            <person name="Royaert S."/>
            <person name="Saski C."/>
            <person name="Jenkins J."/>
            <person name="Podicheti R."/>
            <person name="Zhao M."/>
            <person name="Scheffler B.E."/>
            <person name="Stack J.C."/>
            <person name="Feltus F.A."/>
            <person name="Mustiga G.M."/>
            <person name="Amores F."/>
            <person name="Phillips W."/>
            <person name="Marelli J.P."/>
            <person name="May G.D."/>
            <person name="Shapiro H."/>
            <person name="Ma J."/>
            <person name="Bustamante C.D."/>
            <person name="Schnell R.J."/>
            <person name="Main D."/>
            <person name="Gilbert D."/>
            <person name="Parida L."/>
            <person name="Kuhn D.N."/>
        </authorList>
    </citation>
    <scope>NUCLEOTIDE SEQUENCE [LARGE SCALE GENOMIC DNA]</scope>
    <source>
        <strain evidence="2">cv. Matina 1-6</strain>
    </source>
</reference>
<evidence type="ECO:0000313" key="2">
    <source>
        <dbReference type="Proteomes" id="UP000026915"/>
    </source>
</evidence>
<sequence length="72" mass="8318">MIQNLSKSTFLLALTSSRYIFIVFEIFYPLDTDVAPNADVAKPCQLVRLTWRCHVITKNYMALPRYTLSSKC</sequence>
<protein>
    <submittedName>
        <fullName evidence="1">Uncharacterized protein</fullName>
    </submittedName>
</protein>
<dbReference type="HOGENOM" id="CLU_2727283_0_0_1"/>
<dbReference type="Gramene" id="EOX93666">
    <property type="protein sequence ID" value="EOX93666"/>
    <property type="gene ID" value="TCM_002566"/>
</dbReference>
<dbReference type="EMBL" id="CM001879">
    <property type="protein sequence ID" value="EOX93666.1"/>
    <property type="molecule type" value="Genomic_DNA"/>
</dbReference>
<proteinExistence type="predicted"/>
<evidence type="ECO:0000313" key="1">
    <source>
        <dbReference type="EMBL" id="EOX93666.1"/>
    </source>
</evidence>
<organism evidence="1 2">
    <name type="scientific">Theobroma cacao</name>
    <name type="common">Cacao</name>
    <name type="synonym">Cocoa</name>
    <dbReference type="NCBI Taxonomy" id="3641"/>
    <lineage>
        <taxon>Eukaryota</taxon>
        <taxon>Viridiplantae</taxon>
        <taxon>Streptophyta</taxon>
        <taxon>Embryophyta</taxon>
        <taxon>Tracheophyta</taxon>
        <taxon>Spermatophyta</taxon>
        <taxon>Magnoliopsida</taxon>
        <taxon>eudicotyledons</taxon>
        <taxon>Gunneridae</taxon>
        <taxon>Pentapetalae</taxon>
        <taxon>rosids</taxon>
        <taxon>malvids</taxon>
        <taxon>Malvales</taxon>
        <taxon>Malvaceae</taxon>
        <taxon>Byttnerioideae</taxon>
        <taxon>Theobroma</taxon>
    </lineage>
</organism>
<dbReference type="InParanoid" id="A0A061DNQ4"/>
<gene>
    <name evidence="1" type="ORF">TCM_002566</name>
</gene>
<name>A0A061DNQ4_THECC</name>
<accession>A0A061DNQ4</accession>
<dbReference type="AlphaFoldDB" id="A0A061DNQ4"/>
<keyword evidence="2" id="KW-1185">Reference proteome</keyword>
<dbReference type="Proteomes" id="UP000026915">
    <property type="component" value="Chromosome 1"/>
</dbReference>